<feature type="transmembrane region" description="Helical" evidence="1">
    <location>
        <begin position="111"/>
        <end position="130"/>
    </location>
</feature>
<proteinExistence type="predicted"/>
<name>A0ABR6Z7Z2_9BURK</name>
<keyword evidence="1" id="KW-0472">Membrane</keyword>
<comment type="caution">
    <text evidence="2">The sequence shown here is derived from an EMBL/GenBank/DDBJ whole genome shotgun (WGS) entry which is preliminary data.</text>
</comment>
<evidence type="ECO:0000313" key="3">
    <source>
        <dbReference type="Proteomes" id="UP000646911"/>
    </source>
</evidence>
<gene>
    <name evidence="2" type="ORF">H8L47_09900</name>
</gene>
<sequence>MWEGQSTSRLSQRLAGVALAVVSLPFASLGAVGVWLCIVRAEAALAIIATMTIALLVGIFGLTIAYRIFFGRGVRQGGGVLSPFAFRVGGFVFLAFAAFCTYDTFVDGKSMNVVVVFSSLFIAFIFFVAARHRGAMRSIK</sequence>
<keyword evidence="1" id="KW-1133">Transmembrane helix</keyword>
<dbReference type="RefSeq" id="WP_186953418.1">
    <property type="nucleotide sequence ID" value="NZ_JACOFX010000003.1"/>
</dbReference>
<feature type="transmembrane region" description="Helical" evidence="1">
    <location>
        <begin position="78"/>
        <end position="99"/>
    </location>
</feature>
<feature type="transmembrane region" description="Helical" evidence="1">
    <location>
        <begin position="44"/>
        <end position="66"/>
    </location>
</feature>
<evidence type="ECO:0000256" key="1">
    <source>
        <dbReference type="SAM" id="Phobius"/>
    </source>
</evidence>
<organism evidence="2 3">
    <name type="scientific">Undibacterium umbellatum</name>
    <dbReference type="NCBI Taxonomy" id="2762300"/>
    <lineage>
        <taxon>Bacteria</taxon>
        <taxon>Pseudomonadati</taxon>
        <taxon>Pseudomonadota</taxon>
        <taxon>Betaproteobacteria</taxon>
        <taxon>Burkholderiales</taxon>
        <taxon>Oxalobacteraceae</taxon>
        <taxon>Undibacterium</taxon>
    </lineage>
</organism>
<keyword evidence="3" id="KW-1185">Reference proteome</keyword>
<reference evidence="2 3" key="1">
    <citation type="submission" date="2020-08" db="EMBL/GenBank/DDBJ databases">
        <title>Novel species isolated from subtropical streams in China.</title>
        <authorList>
            <person name="Lu H."/>
        </authorList>
    </citation>
    <scope>NUCLEOTIDE SEQUENCE [LARGE SCALE GENOMIC DNA]</scope>
    <source>
        <strain evidence="2 3">NL8W</strain>
    </source>
</reference>
<keyword evidence="1" id="KW-0812">Transmembrane</keyword>
<dbReference type="EMBL" id="JACOFX010000003">
    <property type="protein sequence ID" value="MBC3907879.1"/>
    <property type="molecule type" value="Genomic_DNA"/>
</dbReference>
<accession>A0ABR6Z7Z2</accession>
<protein>
    <submittedName>
        <fullName evidence="2">Uncharacterized protein</fullName>
    </submittedName>
</protein>
<evidence type="ECO:0000313" key="2">
    <source>
        <dbReference type="EMBL" id="MBC3907879.1"/>
    </source>
</evidence>
<feature type="transmembrane region" description="Helical" evidence="1">
    <location>
        <begin position="14"/>
        <end position="38"/>
    </location>
</feature>
<dbReference type="Proteomes" id="UP000646911">
    <property type="component" value="Unassembled WGS sequence"/>
</dbReference>